<gene>
    <name evidence="2" type="ORF">FC756_03725</name>
</gene>
<protein>
    <submittedName>
        <fullName evidence="2">Uncharacterized protein</fullName>
    </submittedName>
</protein>
<feature type="coiled-coil region" evidence="1">
    <location>
        <begin position="179"/>
        <end position="226"/>
    </location>
</feature>
<dbReference type="AlphaFoldDB" id="A0A4U2ZCC0"/>
<name>A0A4U2ZCC0_9BACI</name>
<dbReference type="Proteomes" id="UP000308744">
    <property type="component" value="Unassembled WGS sequence"/>
</dbReference>
<proteinExistence type="predicted"/>
<evidence type="ECO:0000313" key="3">
    <source>
        <dbReference type="Proteomes" id="UP000308744"/>
    </source>
</evidence>
<keyword evidence="1" id="KW-0175">Coiled coil</keyword>
<dbReference type="EMBL" id="SZPU01000012">
    <property type="protein sequence ID" value="TKI71914.1"/>
    <property type="molecule type" value="Genomic_DNA"/>
</dbReference>
<organism evidence="2 3">
    <name type="scientific">Lysinibacillus mangiferihumi</name>
    <dbReference type="NCBI Taxonomy" id="1130819"/>
    <lineage>
        <taxon>Bacteria</taxon>
        <taxon>Bacillati</taxon>
        <taxon>Bacillota</taxon>
        <taxon>Bacilli</taxon>
        <taxon>Bacillales</taxon>
        <taxon>Bacillaceae</taxon>
        <taxon>Lysinibacillus</taxon>
    </lineage>
</organism>
<accession>A0A4U2ZCC0</accession>
<sequence length="470" mass="54265">MEQMGVKEPISIFTSDYQTAEFMKSMRDLASLAGVLKELSTEKMYDSPIETIRFLNVIQLINEASLGIKDAIDNEEVLYYRYQSTYPQDNEPPTLAQITRMLTILERNNWIVKQSRQIKMRDRGKNLMDGLIRMGNDALAYYLQDDIGRSLFQARRDAEISAAYDDQGISGGNKIASMIYNVEEAIKQLEERQLELLADRNALPQLEKINQLMLELETKLNERLQQFGTVEESTKMSDLMRRGTAAISKGTSLSLSLLTKYIRFVNMQLTPTANTISPEKVRQFILAMHSPEANTNIPTAHDILSFMEQNQYEEEGMDGLWVPVKFAAPIGPQDITDAVHYLLTYEPKLEKPMSHQLEHTYEETEMDVRPIKDALQDASWKMTQSLIDTERIENYLTEHGETEMEELIVESSSNKWHDAILSLLAVSALTSNKKVEQQPIEHTKDYEKQWEWIDDDDKRFTVRQYPYDDE</sequence>
<evidence type="ECO:0000313" key="2">
    <source>
        <dbReference type="EMBL" id="TKI71914.1"/>
    </source>
</evidence>
<keyword evidence="3" id="KW-1185">Reference proteome</keyword>
<comment type="caution">
    <text evidence="2">The sequence shown here is derived from an EMBL/GenBank/DDBJ whole genome shotgun (WGS) entry which is preliminary data.</text>
</comment>
<reference evidence="2 3" key="1">
    <citation type="submission" date="2019-04" db="EMBL/GenBank/DDBJ databases">
        <title>Lysinibacillus genome sequencing.</title>
        <authorList>
            <person name="Dunlap C."/>
        </authorList>
    </citation>
    <scope>NUCLEOTIDE SEQUENCE [LARGE SCALE GENOMIC DNA]</scope>
    <source>
        <strain evidence="2 3">CCTCC AB 2010389</strain>
    </source>
</reference>
<evidence type="ECO:0000256" key="1">
    <source>
        <dbReference type="SAM" id="Coils"/>
    </source>
</evidence>